<dbReference type="InterPro" id="IPR036135">
    <property type="entry name" value="MoeA_linker/N_sf"/>
</dbReference>
<comment type="catalytic activity">
    <reaction evidence="10">
        <text>adenylyl-molybdopterin + molybdate = Mo-molybdopterin + AMP + H(+)</text>
        <dbReference type="Rhea" id="RHEA:35047"/>
        <dbReference type="ChEBI" id="CHEBI:15378"/>
        <dbReference type="ChEBI" id="CHEBI:36264"/>
        <dbReference type="ChEBI" id="CHEBI:62727"/>
        <dbReference type="ChEBI" id="CHEBI:71302"/>
        <dbReference type="ChEBI" id="CHEBI:456215"/>
        <dbReference type="EC" id="2.10.1.1"/>
    </reaction>
</comment>
<dbReference type="InterPro" id="IPR001453">
    <property type="entry name" value="MoaB/Mog_dom"/>
</dbReference>
<feature type="domain" description="MoaB/Mog" evidence="12">
    <location>
        <begin position="186"/>
        <end position="331"/>
    </location>
</feature>
<comment type="function">
    <text evidence="2 11">Catalyzes the insertion of molybdate into adenylated molybdopterin with the concomitant release of AMP.</text>
</comment>
<dbReference type="UniPathway" id="UPA00344"/>
<dbReference type="Gene3D" id="2.170.190.11">
    <property type="entry name" value="Molybdopterin biosynthesis moea protein, domain 3"/>
    <property type="match status" value="1"/>
</dbReference>
<keyword evidence="6 11" id="KW-0808">Transferase</keyword>
<evidence type="ECO:0000256" key="11">
    <source>
        <dbReference type="RuleBase" id="RU365090"/>
    </source>
</evidence>
<dbReference type="Pfam" id="PF03454">
    <property type="entry name" value="MoeA_C"/>
    <property type="match status" value="1"/>
</dbReference>
<dbReference type="GO" id="GO:0005829">
    <property type="term" value="C:cytosol"/>
    <property type="evidence" value="ECO:0007669"/>
    <property type="project" value="TreeGrafter"/>
</dbReference>
<comment type="similarity">
    <text evidence="4 11">Belongs to the MoeA family.</text>
</comment>
<dbReference type="Gene3D" id="3.40.980.10">
    <property type="entry name" value="MoaB/Mog-like domain"/>
    <property type="match status" value="1"/>
</dbReference>
<evidence type="ECO:0000256" key="9">
    <source>
        <dbReference type="ARBA" id="ARBA00023150"/>
    </source>
</evidence>
<accession>A0A6B1DUP3</accession>
<dbReference type="GO" id="GO:0061599">
    <property type="term" value="F:molybdopterin molybdotransferase activity"/>
    <property type="evidence" value="ECO:0007669"/>
    <property type="project" value="UniProtKB-UniRule"/>
</dbReference>
<dbReference type="InterPro" id="IPR036688">
    <property type="entry name" value="MoeA_C_domain_IV_sf"/>
</dbReference>
<evidence type="ECO:0000256" key="4">
    <source>
        <dbReference type="ARBA" id="ARBA00010763"/>
    </source>
</evidence>
<keyword evidence="5 11" id="KW-0500">Molybdenum</keyword>
<evidence type="ECO:0000259" key="12">
    <source>
        <dbReference type="SMART" id="SM00852"/>
    </source>
</evidence>
<dbReference type="EMBL" id="VXPY01000095">
    <property type="protein sequence ID" value="MYD91439.1"/>
    <property type="molecule type" value="Genomic_DNA"/>
</dbReference>
<dbReference type="Pfam" id="PF03453">
    <property type="entry name" value="MoeA_N"/>
    <property type="match status" value="1"/>
</dbReference>
<dbReference type="EC" id="2.10.1.1" evidence="11"/>
<evidence type="ECO:0000256" key="6">
    <source>
        <dbReference type="ARBA" id="ARBA00022679"/>
    </source>
</evidence>
<reference evidence="13" key="1">
    <citation type="submission" date="2019-09" db="EMBL/GenBank/DDBJ databases">
        <title>Characterisation of the sponge microbiome using genome-centric metagenomics.</title>
        <authorList>
            <person name="Engelberts J.P."/>
            <person name="Robbins S.J."/>
            <person name="De Goeij J.M."/>
            <person name="Aranda M."/>
            <person name="Bell S.C."/>
            <person name="Webster N.S."/>
        </authorList>
    </citation>
    <scope>NUCLEOTIDE SEQUENCE</scope>
    <source>
        <strain evidence="13">SB0662_bin_9</strain>
    </source>
</reference>
<dbReference type="NCBIfam" id="TIGR00177">
    <property type="entry name" value="molyb_syn"/>
    <property type="match status" value="1"/>
</dbReference>
<evidence type="ECO:0000256" key="3">
    <source>
        <dbReference type="ARBA" id="ARBA00005046"/>
    </source>
</evidence>
<dbReference type="SUPFAM" id="SSF53218">
    <property type="entry name" value="Molybdenum cofactor biosynthesis proteins"/>
    <property type="match status" value="1"/>
</dbReference>
<dbReference type="InterPro" id="IPR038987">
    <property type="entry name" value="MoeA-like"/>
</dbReference>
<dbReference type="FunFam" id="3.40.980.10:FF:000004">
    <property type="entry name" value="Molybdopterin molybdenumtransferase"/>
    <property type="match status" value="1"/>
</dbReference>
<keyword evidence="8 11" id="KW-0460">Magnesium</keyword>
<keyword evidence="7 11" id="KW-0479">Metal-binding</keyword>
<dbReference type="PANTHER" id="PTHR10192:SF5">
    <property type="entry name" value="GEPHYRIN"/>
    <property type="match status" value="1"/>
</dbReference>
<dbReference type="InterPro" id="IPR036425">
    <property type="entry name" value="MoaB/Mog-like_dom_sf"/>
</dbReference>
<protein>
    <recommendedName>
        <fullName evidence="11">Molybdopterin molybdenumtransferase</fullName>
        <ecNumber evidence="11">2.10.1.1</ecNumber>
    </recommendedName>
</protein>
<dbReference type="SUPFAM" id="SSF63882">
    <property type="entry name" value="MoeA N-terminal region -like"/>
    <property type="match status" value="1"/>
</dbReference>
<gene>
    <name evidence="13" type="ORF">F4Y08_14060</name>
</gene>
<evidence type="ECO:0000313" key="13">
    <source>
        <dbReference type="EMBL" id="MYD91439.1"/>
    </source>
</evidence>
<dbReference type="FunFam" id="2.170.190.11:FF:000001">
    <property type="entry name" value="Molybdopterin molybdenumtransferase"/>
    <property type="match status" value="1"/>
</dbReference>
<dbReference type="AlphaFoldDB" id="A0A6B1DUP3"/>
<proteinExistence type="inferred from homology"/>
<dbReference type="Gene3D" id="2.40.340.10">
    <property type="entry name" value="MoeA, C-terminal, domain IV"/>
    <property type="match status" value="1"/>
</dbReference>
<dbReference type="NCBIfam" id="NF045515">
    <property type="entry name" value="Glp_gephyrin"/>
    <property type="match status" value="1"/>
</dbReference>
<dbReference type="PANTHER" id="PTHR10192">
    <property type="entry name" value="MOLYBDOPTERIN BIOSYNTHESIS PROTEIN"/>
    <property type="match status" value="1"/>
</dbReference>
<comment type="caution">
    <text evidence="13">The sequence shown here is derived from an EMBL/GenBank/DDBJ whole genome shotgun (WGS) entry which is preliminary data.</text>
</comment>
<organism evidence="13">
    <name type="scientific">Caldilineaceae bacterium SB0662_bin_9</name>
    <dbReference type="NCBI Taxonomy" id="2605258"/>
    <lineage>
        <taxon>Bacteria</taxon>
        <taxon>Bacillati</taxon>
        <taxon>Chloroflexota</taxon>
        <taxon>Caldilineae</taxon>
        <taxon>Caldilineales</taxon>
        <taxon>Caldilineaceae</taxon>
    </lineage>
</organism>
<comment type="pathway">
    <text evidence="3 11">Cofactor biosynthesis; molybdopterin biosynthesis.</text>
</comment>
<evidence type="ECO:0000256" key="1">
    <source>
        <dbReference type="ARBA" id="ARBA00001946"/>
    </source>
</evidence>
<dbReference type="GO" id="GO:0006777">
    <property type="term" value="P:Mo-molybdopterin cofactor biosynthetic process"/>
    <property type="evidence" value="ECO:0007669"/>
    <property type="project" value="UniProtKB-UniRule"/>
</dbReference>
<dbReference type="CDD" id="cd00887">
    <property type="entry name" value="MoeA"/>
    <property type="match status" value="1"/>
</dbReference>
<evidence type="ECO:0000256" key="5">
    <source>
        <dbReference type="ARBA" id="ARBA00022505"/>
    </source>
</evidence>
<evidence type="ECO:0000256" key="8">
    <source>
        <dbReference type="ARBA" id="ARBA00022842"/>
    </source>
</evidence>
<comment type="cofactor">
    <cofactor evidence="1 11">
        <name>Mg(2+)</name>
        <dbReference type="ChEBI" id="CHEBI:18420"/>
    </cofactor>
</comment>
<keyword evidence="9 11" id="KW-0501">Molybdenum cofactor biosynthesis</keyword>
<evidence type="ECO:0000256" key="10">
    <source>
        <dbReference type="ARBA" id="ARBA00047317"/>
    </source>
</evidence>
<dbReference type="Pfam" id="PF00994">
    <property type="entry name" value="MoCF_biosynth"/>
    <property type="match status" value="1"/>
</dbReference>
<dbReference type="InterPro" id="IPR005111">
    <property type="entry name" value="MoeA_C_domain_IV"/>
</dbReference>
<dbReference type="Gene3D" id="3.90.105.10">
    <property type="entry name" value="Molybdopterin biosynthesis moea protein, domain 2"/>
    <property type="match status" value="1"/>
</dbReference>
<dbReference type="GO" id="GO:0046872">
    <property type="term" value="F:metal ion binding"/>
    <property type="evidence" value="ECO:0007669"/>
    <property type="project" value="UniProtKB-UniRule"/>
</dbReference>
<dbReference type="SMART" id="SM00852">
    <property type="entry name" value="MoCF_biosynth"/>
    <property type="match status" value="1"/>
</dbReference>
<dbReference type="SUPFAM" id="SSF63867">
    <property type="entry name" value="MoeA C-terminal domain-like"/>
    <property type="match status" value="1"/>
</dbReference>
<evidence type="ECO:0000256" key="2">
    <source>
        <dbReference type="ARBA" id="ARBA00002901"/>
    </source>
</evidence>
<evidence type="ECO:0000256" key="7">
    <source>
        <dbReference type="ARBA" id="ARBA00022723"/>
    </source>
</evidence>
<sequence>MNSPHVFAARPASDMMSVRQVLDIVLSKTEGLDSEVVALREAAYRVAAEDVLAPAGFPPFPASIMDGYAVVAADGPGEYPVAGQVMAGHPAGYVQEPGQVSYITTGAPMPEGADAVVRIEDTEPSGDRVRIKVGVQPGHDVRQAGSDMAPGTLVVRAGSVLGPAELGLAATAGAGTVAVTRRPRVSVLSTGDELQPPGEPLGPGQIPDSNHVMLSAMAQRMGCDVRPRTAIAEDAESQLGQEVRGSLRQSDLIITSGGISMGEADLLPKVLTDCGAEIHCERVLMKPGKPFTFSSWQAASGDRRCVVCSLPGNPASAMVTFLLFCVPALRRMLGHQPPALPRIQVVLDSELVPDSTRPEFHRVALAWDHDLHQGKGGYRAASTGAQRSSRLLSMLDADALITVPPGSQPLPSGSTVAAIDLRHL</sequence>
<name>A0A6B1DUP3_9CHLR</name>
<dbReference type="InterPro" id="IPR005110">
    <property type="entry name" value="MoeA_linker/N"/>
</dbReference>